<dbReference type="Proteomes" id="UP000005408">
    <property type="component" value="Unassembled WGS sequence"/>
</dbReference>
<dbReference type="EnsemblMetazoa" id="G29895.4">
    <property type="protein sequence ID" value="G29895.4:cds"/>
    <property type="gene ID" value="G29895"/>
</dbReference>
<evidence type="ECO:0000256" key="1">
    <source>
        <dbReference type="SAM" id="MobiDB-lite"/>
    </source>
</evidence>
<protein>
    <submittedName>
        <fullName evidence="2">Uncharacterized protein</fullName>
    </submittedName>
</protein>
<feature type="compositionally biased region" description="Polar residues" evidence="1">
    <location>
        <begin position="127"/>
        <end position="137"/>
    </location>
</feature>
<dbReference type="EnsemblMetazoa" id="G29895.8">
    <property type="protein sequence ID" value="G29895.8:cds"/>
    <property type="gene ID" value="G29895"/>
</dbReference>
<dbReference type="AlphaFoldDB" id="A0A8W8LVH3"/>
<feature type="region of interest" description="Disordered" evidence="1">
    <location>
        <begin position="104"/>
        <end position="173"/>
    </location>
</feature>
<dbReference type="EnsemblMetazoa" id="G29895.6">
    <property type="protein sequence ID" value="G29895.6:cds"/>
    <property type="gene ID" value="G29895"/>
</dbReference>
<name>A0A8W8LVH3_MAGGI</name>
<dbReference type="EnsemblMetazoa" id="G29895.12">
    <property type="protein sequence ID" value="G29895.12:cds"/>
    <property type="gene ID" value="G29895"/>
</dbReference>
<proteinExistence type="predicted"/>
<evidence type="ECO:0000313" key="3">
    <source>
        <dbReference type="Proteomes" id="UP000005408"/>
    </source>
</evidence>
<dbReference type="EnsemblMetazoa" id="G29895.14">
    <property type="protein sequence ID" value="G29895.14:cds"/>
    <property type="gene ID" value="G29895"/>
</dbReference>
<feature type="compositionally biased region" description="Basic and acidic residues" evidence="1">
    <location>
        <begin position="162"/>
        <end position="172"/>
    </location>
</feature>
<dbReference type="EnsemblMetazoa" id="G29895.9">
    <property type="protein sequence ID" value="G29895.9:cds"/>
    <property type="gene ID" value="G29895"/>
</dbReference>
<dbReference type="EnsemblMetazoa" id="G29895.13">
    <property type="protein sequence ID" value="G29895.13:cds"/>
    <property type="gene ID" value="G29895"/>
</dbReference>
<organism evidence="2 3">
    <name type="scientific">Magallana gigas</name>
    <name type="common">Pacific oyster</name>
    <name type="synonym">Crassostrea gigas</name>
    <dbReference type="NCBI Taxonomy" id="29159"/>
    <lineage>
        <taxon>Eukaryota</taxon>
        <taxon>Metazoa</taxon>
        <taxon>Spiralia</taxon>
        <taxon>Lophotrochozoa</taxon>
        <taxon>Mollusca</taxon>
        <taxon>Bivalvia</taxon>
        <taxon>Autobranchia</taxon>
        <taxon>Pteriomorphia</taxon>
        <taxon>Ostreida</taxon>
        <taxon>Ostreoidea</taxon>
        <taxon>Ostreidae</taxon>
        <taxon>Magallana</taxon>
    </lineage>
</organism>
<feature type="compositionally biased region" description="Basic and acidic residues" evidence="1">
    <location>
        <begin position="143"/>
        <end position="152"/>
    </location>
</feature>
<feature type="compositionally biased region" description="Polar residues" evidence="1">
    <location>
        <begin position="104"/>
        <end position="116"/>
    </location>
</feature>
<keyword evidence="3" id="KW-1185">Reference proteome</keyword>
<dbReference type="EnsemblMetazoa" id="G29895.5">
    <property type="protein sequence ID" value="G29895.5:cds"/>
    <property type="gene ID" value="G29895"/>
</dbReference>
<evidence type="ECO:0000313" key="2">
    <source>
        <dbReference type="EnsemblMetazoa" id="G29895.8:cds"/>
    </source>
</evidence>
<accession>A0A8W8LVH3</accession>
<reference evidence="2" key="1">
    <citation type="submission" date="2022-08" db="UniProtKB">
        <authorList>
            <consortium name="EnsemblMetazoa"/>
        </authorList>
    </citation>
    <scope>IDENTIFICATION</scope>
    <source>
        <strain evidence="2">05x7-T-G4-1.051#20</strain>
    </source>
</reference>
<sequence>MSRDLFLPHNLFYNRKPSLAQAYYTGIRSALRDDNEDELSEDGGDYKILGVKQELKPAKLEEVKEDISCKEEETNAGMIRESATRSGRGFSRRLDVASRVQSRESLYAPSVSSPRPDQQFDPRRSRSQPTHSATQWPVTLELSGKKIHDQNGRHSLSATQDNETKSGERETTTTDITEIAGNVENVDKTVSDSQKGILSHLPPLSQSLVRQSATPSANAKKMSFSPTFYADYGLRCEKTDTFPGLLHRRKREKSNVEIVKQIEQKANRHIYACQVLSNSKRGSKAAQSVNTLKQTVGPKRASTSQLPTTFVRQHLHHAPERQATFVDVSKRAPFSLFIRTRESPDFSRAPRHKTAPLPEINGRTLILGFDTKH</sequence>